<protein>
    <recommendedName>
        <fullName evidence="3">Prepilin-type cleavage/methylation domain-containing protein</fullName>
    </recommendedName>
</protein>
<gene>
    <name evidence="2" type="ORF">A45J_1498</name>
</gene>
<keyword evidence="1" id="KW-1133">Transmembrane helix</keyword>
<evidence type="ECO:0000256" key="1">
    <source>
        <dbReference type="SAM" id="Phobius"/>
    </source>
</evidence>
<dbReference type="EMBL" id="BLAB01000001">
    <property type="protein sequence ID" value="GER93742.1"/>
    <property type="molecule type" value="Genomic_DNA"/>
</dbReference>
<accession>A0A5J4L3A0</accession>
<sequence length="203" mass="22001">MTEERSQKMGKEGFTLIEIAIVLVIIGIILGAVLKGQELINNAKIKRAYSQYREIVAAVYTYYDKYGKYPGDDNTASSRWSGVTNGNNNGVIDGFTINCGPSVATETCQAWLHMRSANILTGATDTTNGTRSPSNAYGGGIGIGYAAIQGLTTMWIGFDNVPGDVCQSIDQQYDDGAYNTGSIRGSGNYNTNPNIIYDLYFRL</sequence>
<name>A0A5J4L3A0_9ZZZZ</name>
<dbReference type="InterPro" id="IPR012902">
    <property type="entry name" value="N_methyl_site"/>
</dbReference>
<dbReference type="Pfam" id="PF07963">
    <property type="entry name" value="N_methyl"/>
    <property type="match status" value="1"/>
</dbReference>
<dbReference type="Gene3D" id="3.30.700.10">
    <property type="entry name" value="Glycoprotein, Type 4 Pilin"/>
    <property type="match status" value="1"/>
</dbReference>
<evidence type="ECO:0008006" key="3">
    <source>
        <dbReference type="Google" id="ProtNLM"/>
    </source>
</evidence>
<evidence type="ECO:0000313" key="2">
    <source>
        <dbReference type="EMBL" id="GER93742.1"/>
    </source>
</evidence>
<proteinExistence type="predicted"/>
<dbReference type="NCBIfam" id="TIGR02532">
    <property type="entry name" value="IV_pilin_GFxxxE"/>
    <property type="match status" value="1"/>
</dbReference>
<keyword evidence="1" id="KW-0812">Transmembrane</keyword>
<organism evidence="2">
    <name type="scientific">hot springs metagenome</name>
    <dbReference type="NCBI Taxonomy" id="433727"/>
    <lineage>
        <taxon>unclassified sequences</taxon>
        <taxon>metagenomes</taxon>
        <taxon>ecological metagenomes</taxon>
    </lineage>
</organism>
<dbReference type="AlphaFoldDB" id="A0A5J4L3A0"/>
<keyword evidence="1" id="KW-0472">Membrane</keyword>
<dbReference type="PROSITE" id="PS00409">
    <property type="entry name" value="PROKAR_NTER_METHYL"/>
    <property type="match status" value="1"/>
</dbReference>
<dbReference type="SUPFAM" id="SSF54523">
    <property type="entry name" value="Pili subunits"/>
    <property type="match status" value="1"/>
</dbReference>
<feature type="transmembrane region" description="Helical" evidence="1">
    <location>
        <begin position="12"/>
        <end position="34"/>
    </location>
</feature>
<reference evidence="2" key="1">
    <citation type="submission" date="2019-10" db="EMBL/GenBank/DDBJ databases">
        <title>Metagenomic sequencing of thiosulfate-disproportionating enrichment culture.</title>
        <authorList>
            <person name="Umezawa K."/>
            <person name="Kojima H."/>
            <person name="Fukui M."/>
        </authorList>
    </citation>
    <scope>NUCLEOTIDE SEQUENCE</scope>
    <source>
        <strain evidence="2">45J</strain>
    </source>
</reference>
<dbReference type="InterPro" id="IPR045584">
    <property type="entry name" value="Pilin-like"/>
</dbReference>
<comment type="caution">
    <text evidence="2">The sequence shown here is derived from an EMBL/GenBank/DDBJ whole genome shotgun (WGS) entry which is preliminary data.</text>
</comment>